<evidence type="ECO:0000313" key="1">
    <source>
        <dbReference type="EMBL" id="GAG85633.1"/>
    </source>
</evidence>
<reference evidence="1" key="1">
    <citation type="journal article" date="2014" name="Front. Microbiol.">
        <title>High frequency of phylogenetically diverse reductive dehalogenase-homologous genes in deep subseafloor sedimentary metagenomes.</title>
        <authorList>
            <person name="Kawai M."/>
            <person name="Futagami T."/>
            <person name="Toyoda A."/>
            <person name="Takaki Y."/>
            <person name="Nishi S."/>
            <person name="Hori S."/>
            <person name="Arai W."/>
            <person name="Tsubouchi T."/>
            <person name="Morono Y."/>
            <person name="Uchiyama I."/>
            <person name="Ito T."/>
            <person name="Fujiyama A."/>
            <person name="Inagaki F."/>
            <person name="Takami H."/>
        </authorList>
    </citation>
    <scope>NUCLEOTIDE SEQUENCE</scope>
    <source>
        <strain evidence="1">Expedition CK06-06</strain>
    </source>
</reference>
<dbReference type="EMBL" id="BART01016742">
    <property type="protein sequence ID" value="GAG85633.1"/>
    <property type="molecule type" value="Genomic_DNA"/>
</dbReference>
<name>X1BNI4_9ZZZZ</name>
<gene>
    <name evidence="1" type="ORF">S01H4_32110</name>
</gene>
<comment type="caution">
    <text evidence="1">The sequence shown here is derived from an EMBL/GenBank/DDBJ whole genome shotgun (WGS) entry which is preliminary data.</text>
</comment>
<dbReference type="AlphaFoldDB" id="X1BNI4"/>
<accession>X1BNI4</accession>
<proteinExistence type="predicted"/>
<organism evidence="1">
    <name type="scientific">marine sediment metagenome</name>
    <dbReference type="NCBI Taxonomy" id="412755"/>
    <lineage>
        <taxon>unclassified sequences</taxon>
        <taxon>metagenomes</taxon>
        <taxon>ecological metagenomes</taxon>
    </lineage>
</organism>
<sequence>MLFILGYFRNIVHILRVLVGVFKEKISDEKDENIYICGYSLNNIYLVGHTISFGAGASDLVV</sequence>
<protein>
    <submittedName>
        <fullName evidence="1">Uncharacterized protein</fullName>
    </submittedName>
</protein>